<keyword evidence="6" id="KW-0813">Transport</keyword>
<evidence type="ECO:0000256" key="5">
    <source>
        <dbReference type="ARBA" id="ARBA00014268"/>
    </source>
</evidence>
<dbReference type="AlphaFoldDB" id="A0A9P7QEU0"/>
<accession>A0A9P7QEU0</accession>
<dbReference type="Pfam" id="PF00787">
    <property type="entry name" value="PX"/>
    <property type="match status" value="1"/>
</dbReference>
<dbReference type="InterPro" id="IPR028662">
    <property type="entry name" value="SNX8/Mvp1"/>
</dbReference>
<dbReference type="InterPro" id="IPR035704">
    <property type="entry name" value="SNX8/Mvp1_PX"/>
</dbReference>
<keyword evidence="9" id="KW-0472">Membrane</keyword>
<dbReference type="FunFam" id="1.20.1270.60:FF:000072">
    <property type="entry name" value="Sorting nexin MVP1"/>
    <property type="match status" value="1"/>
</dbReference>
<feature type="compositionally biased region" description="Basic and acidic residues" evidence="11">
    <location>
        <begin position="274"/>
        <end position="283"/>
    </location>
</feature>
<feature type="domain" description="PX" evidence="12">
    <location>
        <begin position="417"/>
        <end position="531"/>
    </location>
</feature>
<evidence type="ECO:0000256" key="7">
    <source>
        <dbReference type="ARBA" id="ARBA00022490"/>
    </source>
</evidence>
<evidence type="ECO:0000256" key="8">
    <source>
        <dbReference type="ARBA" id="ARBA00022927"/>
    </source>
</evidence>
<feature type="region of interest" description="Disordered" evidence="11">
    <location>
        <begin position="232"/>
        <end position="306"/>
    </location>
</feature>
<dbReference type="SUPFAM" id="SSF64268">
    <property type="entry name" value="PX domain"/>
    <property type="match status" value="1"/>
</dbReference>
<evidence type="ECO:0000256" key="11">
    <source>
        <dbReference type="SAM" id="MobiDB-lite"/>
    </source>
</evidence>
<evidence type="ECO:0000256" key="6">
    <source>
        <dbReference type="ARBA" id="ARBA00022448"/>
    </source>
</evidence>
<comment type="similarity">
    <text evidence="4">Belongs to the sorting nexin family.</text>
</comment>
<name>A0A9P7QEU0_9HYPO</name>
<dbReference type="EMBL" id="SRRH01000255">
    <property type="protein sequence ID" value="KAG6293076.1"/>
    <property type="molecule type" value="Genomic_DNA"/>
</dbReference>
<evidence type="ECO:0000256" key="3">
    <source>
        <dbReference type="ARBA" id="ARBA00004496"/>
    </source>
</evidence>
<dbReference type="Pfam" id="PF19566">
    <property type="entry name" value="Snx8_BAR_dom"/>
    <property type="match status" value="1"/>
</dbReference>
<keyword evidence="14" id="KW-1185">Reference proteome</keyword>
<dbReference type="Proteomes" id="UP000707071">
    <property type="component" value="Unassembled WGS sequence"/>
</dbReference>
<comment type="function">
    <text evidence="1">Required for vacuolar protein sorting.</text>
</comment>
<feature type="region of interest" description="Disordered" evidence="11">
    <location>
        <begin position="1"/>
        <end position="87"/>
    </location>
</feature>
<dbReference type="GO" id="GO:0016020">
    <property type="term" value="C:membrane"/>
    <property type="evidence" value="ECO:0007669"/>
    <property type="project" value="UniProtKB-SubCell"/>
</dbReference>
<evidence type="ECO:0000259" key="12">
    <source>
        <dbReference type="PROSITE" id="PS50195"/>
    </source>
</evidence>
<dbReference type="SMART" id="SM00312">
    <property type="entry name" value="PX"/>
    <property type="match status" value="1"/>
</dbReference>
<dbReference type="CDD" id="cd07597">
    <property type="entry name" value="BAR_SNX8"/>
    <property type="match status" value="1"/>
</dbReference>
<dbReference type="CDD" id="cd06866">
    <property type="entry name" value="PX_SNX8_Mvp1p_like"/>
    <property type="match status" value="1"/>
</dbReference>
<dbReference type="InterPro" id="IPR001683">
    <property type="entry name" value="PX_dom"/>
</dbReference>
<dbReference type="GO" id="GO:0005829">
    <property type="term" value="C:cytosol"/>
    <property type="evidence" value="ECO:0007669"/>
    <property type="project" value="GOC"/>
</dbReference>
<evidence type="ECO:0000313" key="14">
    <source>
        <dbReference type="Proteomes" id="UP000707071"/>
    </source>
</evidence>
<keyword evidence="7" id="KW-0963">Cytoplasm</keyword>
<evidence type="ECO:0000313" key="13">
    <source>
        <dbReference type="EMBL" id="KAG6293076.1"/>
    </source>
</evidence>
<organism evidence="13 14">
    <name type="scientific">Claviceps aff. purpurea</name>
    <dbReference type="NCBI Taxonomy" id="1967640"/>
    <lineage>
        <taxon>Eukaryota</taxon>
        <taxon>Fungi</taxon>
        <taxon>Dikarya</taxon>
        <taxon>Ascomycota</taxon>
        <taxon>Pezizomycotina</taxon>
        <taxon>Sordariomycetes</taxon>
        <taxon>Hypocreomycetidae</taxon>
        <taxon>Hypocreales</taxon>
        <taxon>Clavicipitaceae</taxon>
        <taxon>Claviceps</taxon>
    </lineage>
</organism>
<dbReference type="Gene3D" id="3.30.1520.10">
    <property type="entry name" value="Phox-like domain"/>
    <property type="match status" value="1"/>
</dbReference>
<evidence type="ECO:0000256" key="1">
    <source>
        <dbReference type="ARBA" id="ARBA00002474"/>
    </source>
</evidence>
<dbReference type="InterPro" id="IPR027267">
    <property type="entry name" value="AH/BAR_dom_sf"/>
</dbReference>
<dbReference type="PROSITE" id="PS50195">
    <property type="entry name" value="PX"/>
    <property type="match status" value="1"/>
</dbReference>
<evidence type="ECO:0000256" key="2">
    <source>
        <dbReference type="ARBA" id="ARBA00004287"/>
    </source>
</evidence>
<evidence type="ECO:0000256" key="10">
    <source>
        <dbReference type="ARBA" id="ARBA00072009"/>
    </source>
</evidence>
<dbReference type="GO" id="GO:0042147">
    <property type="term" value="P:retrograde transport, endosome to Golgi"/>
    <property type="evidence" value="ECO:0007669"/>
    <property type="project" value="InterPro"/>
</dbReference>
<dbReference type="GO" id="GO:0032266">
    <property type="term" value="F:phosphatidylinositol-3-phosphate binding"/>
    <property type="evidence" value="ECO:0007669"/>
    <property type="project" value="TreeGrafter"/>
</dbReference>
<dbReference type="FunFam" id="3.30.1520.10:FF:000037">
    <property type="entry name" value="Sorting nexin mvp-1"/>
    <property type="match status" value="1"/>
</dbReference>
<keyword evidence="8" id="KW-0653">Protein transport</keyword>
<dbReference type="InterPro" id="IPR036871">
    <property type="entry name" value="PX_dom_sf"/>
</dbReference>
<dbReference type="Gene3D" id="1.20.1270.60">
    <property type="entry name" value="Arfaptin homology (AH) domain/BAR domain"/>
    <property type="match status" value="1"/>
</dbReference>
<sequence length="796" mass="87553">MSLFGTSPTEDARPSSSPSSPATGRLTTSRSGGLFDDDNDNNNNNNNDVMHKKTSASSLFADDSPVREDDASSPWDMPAPRPRKSRRDVLRSLLPADDVPSSYVDVFDAINREEGGEGRIRAGAISKLFAVAGLERGEQTHIMESLAPGVDSDDVSLGREEFNVLLAMVALGQEGEVISLDAVDERRRIRDLPEPKLPGLTSEPVLPPVAELAAKPPQLPSDSQVYAEIQEQQVQTSLQNQERLSREIHTGPEPSKLISSAMEDPEEDPWNSPEVHKTHDHSKLNGAGLAHAGPNGRDSYHASPSPNLVDQTLAQYASARHVPSPTANNGRSASDAVQGPGSWGYFGASNGLPGAPSFHDDPRSHSISPGLANPFAIDGGLGQVDAHAPPAAATAVAGGATTSTVRAASGRTGSNLEETVIVALMPGKEGMFLFQHHNYEITSHRRGSKVIRRYSDFVWLLDCLHKRYPFRALPLLPPKRVALNGNHLSNDGAFIEKRRRGLARFLNSIVRHPVLSQEQLVVMFLTVPTELSVWRKQATISVQDEFVDKPLPPGLEDSLPSTLEDLFSRTRSGVRRSAELYINVCNIMDRLVKRTEGVAADHARIAMSLTSLTETSSETYATDTNEVPLLNDGLTAMSKHLRTYQTLLEDESRGWDEGVLEDLKRQRDSLVSVREMFDRRDKLDKDRIPSLERRIQSNEAKLAGLRAKPEGGVKAGEIEKVAEAIIKDKEAIVQQHNRSVLVKECIRDELVTFQSSQYHVSRWNQDWAGERVKYAEMLAENWRRLLDELEGMPLGE</sequence>
<dbReference type="PANTHER" id="PTHR47554:SF1">
    <property type="entry name" value="SORTING NEXIN MVP1"/>
    <property type="match status" value="1"/>
</dbReference>
<gene>
    <name evidence="13" type="ORF">E4U09_003131</name>
</gene>
<dbReference type="PANTHER" id="PTHR47554">
    <property type="entry name" value="SORTING NEXIN MVP1"/>
    <property type="match status" value="1"/>
</dbReference>
<comment type="subcellular location">
    <subcellularLocation>
        <location evidence="3">Cytoplasm</location>
    </subcellularLocation>
    <subcellularLocation>
        <location evidence="2">Membrane</location>
        <topology evidence="2">Peripheral membrane protein</topology>
        <orientation evidence="2">Cytoplasmic side</orientation>
    </subcellularLocation>
</comment>
<dbReference type="GO" id="GO:0006623">
    <property type="term" value="P:protein targeting to vacuole"/>
    <property type="evidence" value="ECO:0007669"/>
    <property type="project" value="TreeGrafter"/>
</dbReference>
<proteinExistence type="inferred from homology"/>
<dbReference type="InterPro" id="IPR045734">
    <property type="entry name" value="Snx8_BAR_dom"/>
</dbReference>
<evidence type="ECO:0000256" key="4">
    <source>
        <dbReference type="ARBA" id="ARBA00010883"/>
    </source>
</evidence>
<comment type="caution">
    <text evidence="13">The sequence shown here is derived from an EMBL/GenBank/DDBJ whole genome shotgun (WGS) entry which is preliminary data.</text>
</comment>
<dbReference type="GO" id="GO:0005768">
    <property type="term" value="C:endosome"/>
    <property type="evidence" value="ECO:0007669"/>
    <property type="project" value="TreeGrafter"/>
</dbReference>
<feature type="compositionally biased region" description="Polar residues" evidence="11">
    <location>
        <begin position="232"/>
        <end position="242"/>
    </location>
</feature>
<reference evidence="13 14" key="1">
    <citation type="journal article" date="2020" name="bioRxiv">
        <title>Whole genome comparisons of ergot fungi reveals the divergence and evolution of species within the genus Claviceps are the result of varying mechanisms driving genome evolution and host range expansion.</title>
        <authorList>
            <person name="Wyka S.A."/>
            <person name="Mondo S.J."/>
            <person name="Liu M."/>
            <person name="Dettman J."/>
            <person name="Nalam V."/>
            <person name="Broders K.D."/>
        </authorList>
    </citation>
    <scope>NUCLEOTIDE SEQUENCE [LARGE SCALE GENOMIC DNA]</scope>
    <source>
        <strain evidence="13 14">Clav52</strain>
    </source>
</reference>
<evidence type="ECO:0000256" key="9">
    <source>
        <dbReference type="ARBA" id="ARBA00023136"/>
    </source>
</evidence>
<protein>
    <recommendedName>
        <fullName evidence="5">Sorting nexin MVP1</fullName>
    </recommendedName>
    <alternativeName>
        <fullName evidence="10">Sorting nexin mvp1</fullName>
    </alternativeName>
</protein>